<feature type="region of interest" description="Disordered" evidence="7">
    <location>
        <begin position="193"/>
        <end position="258"/>
    </location>
</feature>
<dbReference type="STRING" id="2512241.A0A553HLQ4"/>
<feature type="signal peptide" evidence="8">
    <location>
        <begin position="1"/>
        <end position="20"/>
    </location>
</feature>
<protein>
    <recommendedName>
        <fullName evidence="9">NodB homology domain-containing protein</fullName>
    </recommendedName>
</protein>
<dbReference type="GO" id="GO:0016810">
    <property type="term" value="F:hydrolase activity, acting on carbon-nitrogen (but not peptide) bonds"/>
    <property type="evidence" value="ECO:0007669"/>
    <property type="project" value="InterPro"/>
</dbReference>
<dbReference type="CDD" id="cd10917">
    <property type="entry name" value="CE4_NodB_like_6s_7s"/>
    <property type="match status" value="1"/>
</dbReference>
<evidence type="ECO:0000256" key="1">
    <source>
        <dbReference type="ARBA" id="ARBA00001941"/>
    </source>
</evidence>
<organism evidence="10 11">
    <name type="scientific">Xylaria flabelliformis</name>
    <dbReference type="NCBI Taxonomy" id="2512241"/>
    <lineage>
        <taxon>Eukaryota</taxon>
        <taxon>Fungi</taxon>
        <taxon>Dikarya</taxon>
        <taxon>Ascomycota</taxon>
        <taxon>Pezizomycotina</taxon>
        <taxon>Sordariomycetes</taxon>
        <taxon>Xylariomycetidae</taxon>
        <taxon>Xylariales</taxon>
        <taxon>Xylariaceae</taxon>
        <taxon>Xylaria</taxon>
    </lineage>
</organism>
<dbReference type="AlphaFoldDB" id="A0A553HLQ4"/>
<gene>
    <name evidence="10" type="ORF">FHL15_010226</name>
</gene>
<reference evidence="11" key="1">
    <citation type="submission" date="2019-06" db="EMBL/GenBank/DDBJ databases">
        <title>Draft genome sequence of the griseofulvin-producing fungus Xylaria cubensis strain G536.</title>
        <authorList>
            <person name="Mead M.E."/>
            <person name="Raja H.A."/>
            <person name="Steenwyk J.L."/>
            <person name="Knowles S.L."/>
            <person name="Oberlies N.H."/>
            <person name="Rokas A."/>
        </authorList>
    </citation>
    <scope>NUCLEOTIDE SEQUENCE [LARGE SCALE GENOMIC DNA]</scope>
    <source>
        <strain evidence="11">G536</strain>
    </source>
</reference>
<evidence type="ECO:0000256" key="3">
    <source>
        <dbReference type="ARBA" id="ARBA00022729"/>
    </source>
</evidence>
<evidence type="ECO:0000256" key="7">
    <source>
        <dbReference type="SAM" id="MobiDB-lite"/>
    </source>
</evidence>
<dbReference type="Proteomes" id="UP000319160">
    <property type="component" value="Unassembled WGS sequence"/>
</dbReference>
<dbReference type="PANTHER" id="PTHR46471:SF6">
    <property type="entry name" value="GLYCOSYL HYDROLASE"/>
    <property type="match status" value="1"/>
</dbReference>
<comment type="caution">
    <text evidence="10">The sequence shown here is derived from an EMBL/GenBank/DDBJ whole genome shotgun (WGS) entry which is preliminary data.</text>
</comment>
<comment type="cofactor">
    <cofactor evidence="1">
        <name>Co(2+)</name>
        <dbReference type="ChEBI" id="CHEBI:48828"/>
    </cofactor>
</comment>
<dbReference type="PANTHER" id="PTHR46471">
    <property type="entry name" value="CHITIN DEACETYLASE"/>
    <property type="match status" value="1"/>
</dbReference>
<feature type="compositionally biased region" description="Low complexity" evidence="7">
    <location>
        <begin position="219"/>
        <end position="243"/>
    </location>
</feature>
<feature type="domain" description="NodB homology" evidence="9">
    <location>
        <begin position="654"/>
        <end position="843"/>
    </location>
</feature>
<dbReference type="InterPro" id="IPR011330">
    <property type="entry name" value="Glyco_hydro/deAcase_b/a-brl"/>
</dbReference>
<evidence type="ECO:0000256" key="4">
    <source>
        <dbReference type="ARBA" id="ARBA00022801"/>
    </source>
</evidence>
<dbReference type="InterPro" id="IPR002509">
    <property type="entry name" value="NODB_dom"/>
</dbReference>
<sequence>MTVLLSVIAAALLASSGASSTIVPQRRAIPTEKCTAHLMIDDFSSWSEGKNSLAGDTSDDATFNSTNIDGGTLTFVPSQQDTAYLYEQFECVDAVALGYDSVSFNIKGPEAASVSLELQTKDGCNATEYQSYYHTINGLSGSLETITIPLSSWTGATINGTVGFVWYGFSAGMSGTDNEWQLDNFQLVCAGVPRPGDPPVTTPAPTSTPTPSPTPTTTPPGSVTTITVTVTPTPSRTTTRRPGWPTPTPWPDDPWGDDPWGDDDDPWGWGKKDDLEGVALRAAADHAEVESRAADACEISLIDDWASQSRLTFLFYNAMLKPTSDDGTMKSVVVANNKVTLTPSSTDSYFYSQLGCFDARDYGGVSLRITAAAGTTFEVTLSSSKDNVCSGDSTKDVVVTTKSLGWTFNGKEQLYTIPFSKFSGLDLSKFTQVIFSGLNKAVTLGPMAIYCGTTAAEYVAPPIKQPQEPTATVPAPSSTATTLVIDTFANDETNTLNQWHGTEDEGITITYKRNTMTLQTSDADLGWVTQIADTCRDMRPFDGAYLHIAYTGSNKFTVALQQHNDKCDNDAMPYPATWDSLEAARYSTDTDIYIPMNHFNIDRSKVIGVALKGFYSSTATVFSKIEIVNKVPSSFKVPVKLPSGTFVFACKRPNSFAFAIDDGDPAYAQQVMRIIDEAGFKATFFTVGAPLLDPSTNLSNVYREMESKGHQIALHSYTHPGLEGLADEASIDWEYTNDLKAVSQVFGQSQNTKYFRPPFGTEGARMRQRYAALVPDPYIVQWSVDIEDWLWAETSTPEKQIDAFRRDVAAGGSITVMHYLYNSTVSYLPQFIQIAKATGKQLMRVDQCMMDPNAPPL</sequence>
<keyword evidence="2" id="KW-0479">Metal-binding</keyword>
<proteinExistence type="predicted"/>
<evidence type="ECO:0000256" key="8">
    <source>
        <dbReference type="SAM" id="SignalP"/>
    </source>
</evidence>
<name>A0A553HLQ4_9PEZI</name>
<keyword evidence="6" id="KW-0170">Cobalt</keyword>
<keyword evidence="4" id="KW-0378">Hydrolase</keyword>
<keyword evidence="5" id="KW-0119">Carbohydrate metabolism</keyword>
<evidence type="ECO:0000256" key="5">
    <source>
        <dbReference type="ARBA" id="ARBA00023277"/>
    </source>
</evidence>
<evidence type="ECO:0000256" key="2">
    <source>
        <dbReference type="ARBA" id="ARBA00022723"/>
    </source>
</evidence>
<evidence type="ECO:0000313" key="11">
    <source>
        <dbReference type="Proteomes" id="UP000319160"/>
    </source>
</evidence>
<evidence type="ECO:0000313" key="10">
    <source>
        <dbReference type="EMBL" id="TRX88883.1"/>
    </source>
</evidence>
<dbReference type="Gene3D" id="3.20.20.370">
    <property type="entry name" value="Glycoside hydrolase/deacetylase"/>
    <property type="match status" value="1"/>
</dbReference>
<dbReference type="GO" id="GO:0046872">
    <property type="term" value="F:metal ion binding"/>
    <property type="evidence" value="ECO:0007669"/>
    <property type="project" value="UniProtKB-KW"/>
</dbReference>
<dbReference type="SUPFAM" id="SSF88713">
    <property type="entry name" value="Glycoside hydrolase/deacetylase"/>
    <property type="match status" value="1"/>
</dbReference>
<dbReference type="OrthoDB" id="2128708at2759"/>
<dbReference type="Pfam" id="PF01522">
    <property type="entry name" value="Polysacc_deac_1"/>
    <property type="match status" value="1"/>
</dbReference>
<keyword evidence="3 8" id="KW-0732">Signal</keyword>
<evidence type="ECO:0000256" key="6">
    <source>
        <dbReference type="ARBA" id="ARBA00023285"/>
    </source>
</evidence>
<evidence type="ECO:0000259" key="9">
    <source>
        <dbReference type="PROSITE" id="PS51677"/>
    </source>
</evidence>
<accession>A0A553HLQ4</accession>
<keyword evidence="11" id="KW-1185">Reference proteome</keyword>
<feature type="chain" id="PRO_5022156784" description="NodB homology domain-containing protein" evidence="8">
    <location>
        <begin position="21"/>
        <end position="857"/>
    </location>
</feature>
<dbReference type="GO" id="GO:0005975">
    <property type="term" value="P:carbohydrate metabolic process"/>
    <property type="evidence" value="ECO:0007669"/>
    <property type="project" value="InterPro"/>
</dbReference>
<dbReference type="EMBL" id="VFLP01000078">
    <property type="protein sequence ID" value="TRX88883.1"/>
    <property type="molecule type" value="Genomic_DNA"/>
</dbReference>
<feature type="compositionally biased region" description="Pro residues" evidence="7">
    <location>
        <begin position="195"/>
        <end position="218"/>
    </location>
</feature>
<dbReference type="PROSITE" id="PS51677">
    <property type="entry name" value="NODB"/>
    <property type="match status" value="1"/>
</dbReference>